<dbReference type="AlphaFoldDB" id="A0A395NP37"/>
<evidence type="ECO:0000313" key="4">
    <source>
        <dbReference type="Proteomes" id="UP000266272"/>
    </source>
</evidence>
<protein>
    <submittedName>
        <fullName evidence="3">F-box domain-containing</fullName>
    </submittedName>
</protein>
<dbReference type="Pfam" id="PF12937">
    <property type="entry name" value="F-box-like"/>
    <property type="match status" value="1"/>
</dbReference>
<reference evidence="3 4" key="1">
    <citation type="journal article" date="2018" name="PLoS Pathog.">
        <title>Evolution of structural diversity of trichothecenes, a family of toxins produced by plant pathogenic and entomopathogenic fungi.</title>
        <authorList>
            <person name="Proctor R.H."/>
            <person name="McCormick S.P."/>
            <person name="Kim H.S."/>
            <person name="Cardoza R.E."/>
            <person name="Stanley A.M."/>
            <person name="Lindo L."/>
            <person name="Kelly A."/>
            <person name="Brown D.W."/>
            <person name="Lee T."/>
            <person name="Vaughan M.M."/>
            <person name="Alexander N.J."/>
            <person name="Busman M."/>
            <person name="Gutierrez S."/>
        </authorList>
    </citation>
    <scope>NUCLEOTIDE SEQUENCE [LARGE SCALE GENOMIC DNA]</scope>
    <source>
        <strain evidence="3 4">IBT 40837</strain>
    </source>
</reference>
<dbReference type="Proteomes" id="UP000266272">
    <property type="component" value="Unassembled WGS sequence"/>
</dbReference>
<accession>A0A395NP37</accession>
<evidence type="ECO:0000256" key="1">
    <source>
        <dbReference type="SAM" id="MobiDB-lite"/>
    </source>
</evidence>
<feature type="region of interest" description="Disordered" evidence="1">
    <location>
        <begin position="485"/>
        <end position="515"/>
    </location>
</feature>
<dbReference type="STRING" id="490622.A0A395NP37"/>
<dbReference type="SMART" id="SM00256">
    <property type="entry name" value="FBOX"/>
    <property type="match status" value="1"/>
</dbReference>
<dbReference type="InterPro" id="IPR036047">
    <property type="entry name" value="F-box-like_dom_sf"/>
</dbReference>
<evidence type="ECO:0000259" key="2">
    <source>
        <dbReference type="PROSITE" id="PS50181"/>
    </source>
</evidence>
<evidence type="ECO:0000313" key="3">
    <source>
        <dbReference type="EMBL" id="RFU77840.1"/>
    </source>
</evidence>
<dbReference type="EMBL" id="PXOA01000248">
    <property type="protein sequence ID" value="RFU77840.1"/>
    <property type="molecule type" value="Genomic_DNA"/>
</dbReference>
<dbReference type="PROSITE" id="PS50181">
    <property type="entry name" value="FBOX"/>
    <property type="match status" value="1"/>
</dbReference>
<keyword evidence="4" id="KW-1185">Reference proteome</keyword>
<dbReference type="Gene3D" id="1.20.1280.50">
    <property type="match status" value="1"/>
</dbReference>
<comment type="caution">
    <text evidence="3">The sequence shown here is derived from an EMBL/GenBank/DDBJ whole genome shotgun (WGS) entry which is preliminary data.</text>
</comment>
<organism evidence="3 4">
    <name type="scientific">Trichoderma arundinaceum</name>
    <dbReference type="NCBI Taxonomy" id="490622"/>
    <lineage>
        <taxon>Eukaryota</taxon>
        <taxon>Fungi</taxon>
        <taxon>Dikarya</taxon>
        <taxon>Ascomycota</taxon>
        <taxon>Pezizomycotina</taxon>
        <taxon>Sordariomycetes</taxon>
        <taxon>Hypocreomycetidae</taxon>
        <taxon>Hypocreales</taxon>
        <taxon>Hypocreaceae</taxon>
        <taxon>Trichoderma</taxon>
    </lineage>
</organism>
<sequence>MAHLTTLPNEILHNILQWLPPRDLGSLPRVCRALRNFVNENQKLCQDIYLHNFDLPPDDDKLDWQAELHDVVRLENICRREEVEDKANELSFVYEVVNRLLKQASSAGYAVETSDTQYASRNADFLKGLFEEELNRVAFFQKSSLFERVYRSQHHQLSSVSLSKEQRQQSAKLHCLYGKPILKIGRLRSARTYPYACSKVYDIRQYTTQTRWGPFMDDGSDRVDWEKVEAILIVLGNNIYAKKLTRLFNDVWDNPFSGSWRGSFISSPKPDISSLDAVDPYGVTGTWYRIVCFLDYNDFFSYNFTNPDRDEYPLHTLDVGEATRLILMRIHVTKIEQAEPDSEYSTELPIVHYEGVSRPLDDSWDDNASSDLRAKEFTLKGTVGLTKEGEVRWTSVSIFQGHERWKSEGVQVGGVRSARGVIGNWFDRQLTLFTFFASRDYDPHGPCGPSAFWKASDSETARGSHAVLPRNFLLWSALIQMEDSDDPEGDMEYTMENEEEEEDDDSESEPVANELPELLLDAELEIIEITHHIEEPSSGV</sequence>
<dbReference type="InterPro" id="IPR001810">
    <property type="entry name" value="F-box_dom"/>
</dbReference>
<dbReference type="SUPFAM" id="SSF81383">
    <property type="entry name" value="F-box domain"/>
    <property type="match status" value="1"/>
</dbReference>
<dbReference type="OrthoDB" id="3226064at2759"/>
<feature type="domain" description="F-box" evidence="2">
    <location>
        <begin position="1"/>
        <end position="48"/>
    </location>
</feature>
<feature type="compositionally biased region" description="Acidic residues" evidence="1">
    <location>
        <begin position="485"/>
        <end position="508"/>
    </location>
</feature>
<name>A0A395NP37_TRIAR</name>
<proteinExistence type="predicted"/>
<gene>
    <name evidence="3" type="ORF">TARUN_4373</name>
</gene>
<dbReference type="CDD" id="cd09917">
    <property type="entry name" value="F-box_SF"/>
    <property type="match status" value="1"/>
</dbReference>